<evidence type="ECO:0000256" key="3">
    <source>
        <dbReference type="ARBA" id="ARBA00023143"/>
    </source>
</evidence>
<gene>
    <name evidence="4 6" type="primary">fliE</name>
    <name evidence="6" type="ORF">GCM10008906_33750</name>
</gene>
<dbReference type="Proteomes" id="UP001501510">
    <property type="component" value="Unassembled WGS sequence"/>
</dbReference>
<comment type="subcellular location">
    <subcellularLocation>
        <location evidence="1 4">Bacterial flagellum basal body</location>
    </subcellularLocation>
</comment>
<keyword evidence="6" id="KW-0969">Cilium</keyword>
<evidence type="ECO:0000256" key="5">
    <source>
        <dbReference type="NCBIfam" id="TIGR00205"/>
    </source>
</evidence>
<dbReference type="PANTHER" id="PTHR34653:SF1">
    <property type="entry name" value="FLAGELLAR HOOK-BASAL BODY COMPLEX PROTEIN FLIE"/>
    <property type="match status" value="1"/>
</dbReference>
<dbReference type="RefSeq" id="WP_343763549.1">
    <property type="nucleotide sequence ID" value="NZ_BAAACG010000019.1"/>
</dbReference>
<reference evidence="6 7" key="1">
    <citation type="journal article" date="2019" name="Int. J. Syst. Evol. Microbiol.">
        <title>The Global Catalogue of Microorganisms (GCM) 10K type strain sequencing project: providing services to taxonomists for standard genome sequencing and annotation.</title>
        <authorList>
            <consortium name="The Broad Institute Genomics Platform"/>
            <consortium name="The Broad Institute Genome Sequencing Center for Infectious Disease"/>
            <person name="Wu L."/>
            <person name="Ma J."/>
        </authorList>
    </citation>
    <scope>NUCLEOTIDE SEQUENCE [LARGE SCALE GENOMIC DNA]</scope>
    <source>
        <strain evidence="6 7">JCM 1407</strain>
    </source>
</reference>
<protein>
    <recommendedName>
        <fullName evidence="4 5">Flagellar hook-basal body complex protein FliE</fullName>
    </recommendedName>
</protein>
<dbReference type="PANTHER" id="PTHR34653">
    <property type="match status" value="1"/>
</dbReference>
<name>A0ABN1JTB3_9CLOT</name>
<proteinExistence type="inferred from homology"/>
<evidence type="ECO:0000313" key="7">
    <source>
        <dbReference type="Proteomes" id="UP001501510"/>
    </source>
</evidence>
<evidence type="ECO:0000256" key="1">
    <source>
        <dbReference type="ARBA" id="ARBA00004117"/>
    </source>
</evidence>
<accession>A0ABN1JTB3</accession>
<dbReference type="EMBL" id="BAAACG010000019">
    <property type="protein sequence ID" value="GAA0746301.1"/>
    <property type="molecule type" value="Genomic_DNA"/>
</dbReference>
<keyword evidence="6" id="KW-0282">Flagellum</keyword>
<organism evidence="6 7">
    <name type="scientific">Clostridium oceanicum</name>
    <dbReference type="NCBI Taxonomy" id="1543"/>
    <lineage>
        <taxon>Bacteria</taxon>
        <taxon>Bacillati</taxon>
        <taxon>Bacillota</taxon>
        <taxon>Clostridia</taxon>
        <taxon>Eubacteriales</taxon>
        <taxon>Clostridiaceae</taxon>
        <taxon>Clostridium</taxon>
    </lineage>
</organism>
<sequence>MIVNGFVPNSSIFNFDDNKTKNVQQPNNIDFFKTLKNEVDKVNTKQIKSEETTQNFIKGKEQNVHNVMLNSEEAKMSMELAVQVRNKLLEAYQELNRMQL</sequence>
<keyword evidence="6" id="KW-0966">Cell projection</keyword>
<dbReference type="PRINTS" id="PR01006">
    <property type="entry name" value="FLGHOOKFLIE"/>
</dbReference>
<keyword evidence="7" id="KW-1185">Reference proteome</keyword>
<evidence type="ECO:0000256" key="4">
    <source>
        <dbReference type="HAMAP-Rule" id="MF_00724"/>
    </source>
</evidence>
<comment type="similarity">
    <text evidence="2 4">Belongs to the FliE family.</text>
</comment>
<evidence type="ECO:0000256" key="2">
    <source>
        <dbReference type="ARBA" id="ARBA00009272"/>
    </source>
</evidence>
<dbReference type="NCBIfam" id="TIGR00205">
    <property type="entry name" value="fliE"/>
    <property type="match status" value="1"/>
</dbReference>
<dbReference type="Pfam" id="PF02049">
    <property type="entry name" value="FliE"/>
    <property type="match status" value="1"/>
</dbReference>
<comment type="caution">
    <text evidence="6">The sequence shown here is derived from an EMBL/GenBank/DDBJ whole genome shotgun (WGS) entry which is preliminary data.</text>
</comment>
<dbReference type="InterPro" id="IPR001624">
    <property type="entry name" value="FliE"/>
</dbReference>
<dbReference type="HAMAP" id="MF_00724">
    <property type="entry name" value="FliE"/>
    <property type="match status" value="1"/>
</dbReference>
<evidence type="ECO:0000313" key="6">
    <source>
        <dbReference type="EMBL" id="GAA0746301.1"/>
    </source>
</evidence>
<keyword evidence="3 4" id="KW-0975">Bacterial flagellum</keyword>